<feature type="transmembrane region" description="Helical" evidence="8">
    <location>
        <begin position="140"/>
        <end position="160"/>
    </location>
</feature>
<evidence type="ECO:0000259" key="9">
    <source>
        <dbReference type="PROSITE" id="PS50928"/>
    </source>
</evidence>
<keyword evidence="7 8" id="KW-0472">Membrane</keyword>
<dbReference type="PANTHER" id="PTHR43357">
    <property type="entry name" value="INNER MEMBRANE ABC TRANSPORTER PERMEASE PROTEIN YDCV"/>
    <property type="match status" value="1"/>
</dbReference>
<evidence type="ECO:0000256" key="6">
    <source>
        <dbReference type="ARBA" id="ARBA00022989"/>
    </source>
</evidence>
<evidence type="ECO:0000256" key="8">
    <source>
        <dbReference type="RuleBase" id="RU363032"/>
    </source>
</evidence>
<keyword evidence="5 8" id="KW-0812">Transmembrane</keyword>
<keyword evidence="11" id="KW-1185">Reference proteome</keyword>
<evidence type="ECO:0000256" key="1">
    <source>
        <dbReference type="ARBA" id="ARBA00004429"/>
    </source>
</evidence>
<dbReference type="InterPro" id="IPR035906">
    <property type="entry name" value="MetI-like_sf"/>
</dbReference>
<feature type="transmembrane region" description="Helical" evidence="8">
    <location>
        <begin position="69"/>
        <end position="93"/>
    </location>
</feature>
<feature type="transmembrane region" description="Helical" evidence="8">
    <location>
        <begin position="181"/>
        <end position="203"/>
    </location>
</feature>
<dbReference type="RefSeq" id="WP_254470910.1">
    <property type="nucleotide sequence ID" value="NZ_CP113432.1"/>
</dbReference>
<name>A0ABY7A1C5_9PSED</name>
<keyword evidence="3" id="KW-1003">Cell membrane</keyword>
<feature type="domain" description="ABC transmembrane type-1" evidence="9">
    <location>
        <begin position="69"/>
        <end position="257"/>
    </location>
</feature>
<evidence type="ECO:0000256" key="3">
    <source>
        <dbReference type="ARBA" id="ARBA00022475"/>
    </source>
</evidence>
<gene>
    <name evidence="10" type="ORF">OU419_05990</name>
</gene>
<dbReference type="Gene3D" id="1.10.3720.10">
    <property type="entry name" value="MetI-like"/>
    <property type="match status" value="1"/>
</dbReference>
<dbReference type="Pfam" id="PF00528">
    <property type="entry name" value="BPD_transp_1"/>
    <property type="match status" value="1"/>
</dbReference>
<evidence type="ECO:0000313" key="10">
    <source>
        <dbReference type="EMBL" id="WAI50806.1"/>
    </source>
</evidence>
<evidence type="ECO:0000256" key="5">
    <source>
        <dbReference type="ARBA" id="ARBA00022692"/>
    </source>
</evidence>
<feature type="transmembrane region" description="Helical" evidence="8">
    <location>
        <begin position="238"/>
        <end position="257"/>
    </location>
</feature>
<feature type="transmembrane region" description="Helical" evidence="8">
    <location>
        <begin position="105"/>
        <end position="128"/>
    </location>
</feature>
<dbReference type="CDD" id="cd06261">
    <property type="entry name" value="TM_PBP2"/>
    <property type="match status" value="1"/>
</dbReference>
<dbReference type="PANTHER" id="PTHR43357:SF4">
    <property type="entry name" value="INNER MEMBRANE ABC TRANSPORTER PERMEASE PROTEIN YDCV"/>
    <property type="match status" value="1"/>
</dbReference>
<dbReference type="InterPro" id="IPR000515">
    <property type="entry name" value="MetI-like"/>
</dbReference>
<feature type="transmembrane region" description="Helical" evidence="8">
    <location>
        <begin position="12"/>
        <end position="38"/>
    </location>
</feature>
<dbReference type="Proteomes" id="UP001163624">
    <property type="component" value="Chromosome"/>
</dbReference>
<evidence type="ECO:0000256" key="2">
    <source>
        <dbReference type="ARBA" id="ARBA00022448"/>
    </source>
</evidence>
<dbReference type="SUPFAM" id="SSF161098">
    <property type="entry name" value="MetI-like"/>
    <property type="match status" value="1"/>
</dbReference>
<sequence>MKNYHDLPLGVRVVLYGWVGLVLVFLSVPLLLVLPMSISSDPWFTYPLPGISMRWFEALWNNPLWLKSIINSTVIGLATTIMATLLGTGAAIGLINPRFPYRSSIFVLILTPLIIPVVVSALGFYLLLSKLGLLHSFPGIVIAHTVLATPFVVVTVAATLSRFDYNLMRAATSLGASRWTAFRTVMLPLISPGIAAGAVFAFITSFDEVVAVLFIAGPEQRTLPRQLFSGMREQLEPTIIAASVIVIILTVSLMLVAGRLQRQRV</sequence>
<keyword evidence="4" id="KW-0997">Cell inner membrane</keyword>
<dbReference type="EMBL" id="CP113432">
    <property type="protein sequence ID" value="WAI50806.1"/>
    <property type="molecule type" value="Genomic_DNA"/>
</dbReference>
<evidence type="ECO:0000256" key="7">
    <source>
        <dbReference type="ARBA" id="ARBA00023136"/>
    </source>
</evidence>
<reference evidence="10" key="1">
    <citation type="submission" date="2022-11" db="EMBL/GenBank/DDBJ databases">
        <title>Pseudomonas triclosanedens sp. nov., a triclosan degrader isolated from activated sludge.</title>
        <authorList>
            <person name="Yin Y."/>
            <person name="Lu Z."/>
        </authorList>
    </citation>
    <scope>NUCLEOTIDE SEQUENCE</scope>
    <source>
        <strain evidence="10">ZM23</strain>
    </source>
</reference>
<evidence type="ECO:0000256" key="4">
    <source>
        <dbReference type="ARBA" id="ARBA00022519"/>
    </source>
</evidence>
<comment type="similarity">
    <text evidence="8">Belongs to the binding-protein-dependent transport system permease family.</text>
</comment>
<keyword evidence="6 8" id="KW-1133">Transmembrane helix</keyword>
<accession>A0ABY7A1C5</accession>
<evidence type="ECO:0000313" key="11">
    <source>
        <dbReference type="Proteomes" id="UP001163624"/>
    </source>
</evidence>
<organism evidence="10 11">
    <name type="scientific">Pseudomonas triclosanedens</name>
    <dbReference type="NCBI Taxonomy" id="2961893"/>
    <lineage>
        <taxon>Bacteria</taxon>
        <taxon>Pseudomonadati</taxon>
        <taxon>Pseudomonadota</taxon>
        <taxon>Gammaproteobacteria</taxon>
        <taxon>Pseudomonadales</taxon>
        <taxon>Pseudomonadaceae</taxon>
        <taxon>Pseudomonas</taxon>
    </lineage>
</organism>
<keyword evidence="2 8" id="KW-0813">Transport</keyword>
<comment type="subcellular location">
    <subcellularLocation>
        <location evidence="1">Cell inner membrane</location>
        <topology evidence="1">Multi-pass membrane protein</topology>
    </subcellularLocation>
    <subcellularLocation>
        <location evidence="8">Cell membrane</location>
        <topology evidence="8">Multi-pass membrane protein</topology>
    </subcellularLocation>
</comment>
<proteinExistence type="inferred from homology"/>
<dbReference type="PROSITE" id="PS50928">
    <property type="entry name" value="ABC_TM1"/>
    <property type="match status" value="1"/>
</dbReference>
<protein>
    <submittedName>
        <fullName evidence="10">ABC transporter permease</fullName>
    </submittedName>
</protein>